<dbReference type="PANTHER" id="PTHR13068">
    <property type="entry name" value="CGI-12 PROTEIN-RELATED"/>
    <property type="match status" value="1"/>
</dbReference>
<dbReference type="EMBL" id="JAQQAF010000004">
    <property type="protein sequence ID" value="KAJ8493983.1"/>
    <property type="molecule type" value="Genomic_DNA"/>
</dbReference>
<sequence length="152" mass="17468">MIMRHRPFLLTQKSETLNALISWVEGLGVARTSGMFHWAVAALHSVSEKNFKAHLELFKGFGWSEDDFLAAFRKAPTLVGCSLKSLQRKMEFLVNETRCASSYLATRPVILLMSLEKRLIPSFTTRHAIDGWKIRTSALEKDGKIEHKHWRR</sequence>
<reference evidence="4 5" key="1">
    <citation type="submission" date="2022-12" db="EMBL/GenBank/DDBJ databases">
        <title>Chromosome-scale assembly of the Ensete ventricosum genome.</title>
        <authorList>
            <person name="Dussert Y."/>
            <person name="Stocks J."/>
            <person name="Wendawek A."/>
            <person name="Woldeyes F."/>
            <person name="Nichols R.A."/>
            <person name="Borrell J.S."/>
        </authorList>
    </citation>
    <scope>NUCLEOTIDE SEQUENCE [LARGE SCALE GENOMIC DNA]</scope>
    <source>
        <strain evidence="5">cv. Maze</strain>
        <tissue evidence="4">Seeds</tissue>
    </source>
</reference>
<keyword evidence="3" id="KW-0809">Transit peptide</keyword>
<keyword evidence="2" id="KW-0804">Transcription</keyword>
<dbReference type="GO" id="GO:0003676">
    <property type="term" value="F:nucleic acid binding"/>
    <property type="evidence" value="ECO:0007669"/>
    <property type="project" value="InterPro"/>
</dbReference>
<evidence type="ECO:0000256" key="1">
    <source>
        <dbReference type="ARBA" id="ARBA00007692"/>
    </source>
</evidence>
<keyword evidence="2" id="KW-0805">Transcription regulation</keyword>
<gene>
    <name evidence="4" type="ORF">OPV22_015704</name>
</gene>
<evidence type="ECO:0000256" key="2">
    <source>
        <dbReference type="ARBA" id="ARBA00022472"/>
    </source>
</evidence>
<protein>
    <submittedName>
        <fullName evidence="4">Uncharacterized protein</fullName>
    </submittedName>
</protein>
<dbReference type="AlphaFoldDB" id="A0AAV8R637"/>
<evidence type="ECO:0000313" key="4">
    <source>
        <dbReference type="EMBL" id="KAJ8493983.1"/>
    </source>
</evidence>
<accession>A0AAV8R637</accession>
<name>A0AAV8R637_ENSVE</name>
<dbReference type="Pfam" id="PF02536">
    <property type="entry name" value="mTERF"/>
    <property type="match status" value="1"/>
</dbReference>
<dbReference type="InterPro" id="IPR003690">
    <property type="entry name" value="MTERF"/>
</dbReference>
<comment type="similarity">
    <text evidence="1">Belongs to the mTERF family.</text>
</comment>
<dbReference type="PANTHER" id="PTHR13068:SF236">
    <property type="entry name" value="OS02G0749800 PROTEIN"/>
    <property type="match status" value="1"/>
</dbReference>
<dbReference type="Proteomes" id="UP001222027">
    <property type="component" value="Unassembled WGS sequence"/>
</dbReference>
<keyword evidence="5" id="KW-1185">Reference proteome</keyword>
<proteinExistence type="inferred from homology"/>
<dbReference type="GO" id="GO:0006353">
    <property type="term" value="P:DNA-templated transcription termination"/>
    <property type="evidence" value="ECO:0007669"/>
    <property type="project" value="UniProtKB-KW"/>
</dbReference>
<keyword evidence="2" id="KW-0806">Transcription termination</keyword>
<evidence type="ECO:0000313" key="5">
    <source>
        <dbReference type="Proteomes" id="UP001222027"/>
    </source>
</evidence>
<organism evidence="4 5">
    <name type="scientific">Ensete ventricosum</name>
    <name type="common">Abyssinian banana</name>
    <name type="synonym">Musa ensete</name>
    <dbReference type="NCBI Taxonomy" id="4639"/>
    <lineage>
        <taxon>Eukaryota</taxon>
        <taxon>Viridiplantae</taxon>
        <taxon>Streptophyta</taxon>
        <taxon>Embryophyta</taxon>
        <taxon>Tracheophyta</taxon>
        <taxon>Spermatophyta</taxon>
        <taxon>Magnoliopsida</taxon>
        <taxon>Liliopsida</taxon>
        <taxon>Zingiberales</taxon>
        <taxon>Musaceae</taxon>
        <taxon>Ensete</taxon>
    </lineage>
</organism>
<dbReference type="Gene3D" id="1.25.70.10">
    <property type="entry name" value="Transcription termination factor 3, mitochondrial"/>
    <property type="match status" value="1"/>
</dbReference>
<comment type="caution">
    <text evidence="4">The sequence shown here is derived from an EMBL/GenBank/DDBJ whole genome shotgun (WGS) entry which is preliminary data.</text>
</comment>
<evidence type="ECO:0000256" key="3">
    <source>
        <dbReference type="ARBA" id="ARBA00022946"/>
    </source>
</evidence>
<dbReference type="InterPro" id="IPR038538">
    <property type="entry name" value="MTERF_sf"/>
</dbReference>